<proteinExistence type="predicted"/>
<feature type="transmembrane region" description="Helical" evidence="1">
    <location>
        <begin position="115"/>
        <end position="135"/>
    </location>
</feature>
<evidence type="ECO:0000313" key="3">
    <source>
        <dbReference type="Proteomes" id="UP000241808"/>
    </source>
</evidence>
<sequence length="155" mass="16695">MARFDWTSRKVWAVPAVWSYLLLSFEGRIPRLPFWIAAAALNIVAYLADRVALSLGGNPAAAVVGLAFLYPSLALAIKRAHDRGHSDLYLLFLFLPAFLVTVLQVLGYLDSSGPVGPVLSILGLWVLIALIVLVIDLGLLRGQEGPNAHGPDPLA</sequence>
<organism evidence="2 3">
    <name type="scientific">Phreatobacter oligotrophus</name>
    <dbReference type="NCBI Taxonomy" id="1122261"/>
    <lineage>
        <taxon>Bacteria</taxon>
        <taxon>Pseudomonadati</taxon>
        <taxon>Pseudomonadota</taxon>
        <taxon>Alphaproteobacteria</taxon>
        <taxon>Hyphomicrobiales</taxon>
        <taxon>Phreatobacteraceae</taxon>
        <taxon>Phreatobacter</taxon>
    </lineage>
</organism>
<feature type="transmembrane region" description="Helical" evidence="1">
    <location>
        <begin position="60"/>
        <end position="77"/>
    </location>
</feature>
<dbReference type="GO" id="GO:0005886">
    <property type="term" value="C:plasma membrane"/>
    <property type="evidence" value="ECO:0007669"/>
    <property type="project" value="TreeGrafter"/>
</dbReference>
<feature type="transmembrane region" description="Helical" evidence="1">
    <location>
        <begin position="32"/>
        <end position="48"/>
    </location>
</feature>
<feature type="transmembrane region" description="Helical" evidence="1">
    <location>
        <begin position="89"/>
        <end position="109"/>
    </location>
</feature>
<comment type="caution">
    <text evidence="2">The sequence shown here is derived from an EMBL/GenBank/DDBJ whole genome shotgun (WGS) entry which is preliminary data.</text>
</comment>
<keyword evidence="1" id="KW-1133">Transmembrane helix</keyword>
<dbReference type="RefSeq" id="WP_170118327.1">
    <property type="nucleotide sequence ID" value="NZ_PZZL01000014.1"/>
</dbReference>
<dbReference type="EMBL" id="PZZL01000014">
    <property type="protein sequence ID" value="PTM50444.1"/>
    <property type="molecule type" value="Genomic_DNA"/>
</dbReference>
<dbReference type="PANTHER" id="PTHR34980">
    <property type="entry name" value="INNER MEMBRANE PROTEIN-RELATED-RELATED"/>
    <property type="match status" value="1"/>
</dbReference>
<keyword evidence="1" id="KW-0472">Membrane</keyword>
<dbReference type="AlphaFoldDB" id="A0A2T4YX81"/>
<dbReference type="InterPro" id="IPR008523">
    <property type="entry name" value="DUF805"/>
</dbReference>
<evidence type="ECO:0000256" key="1">
    <source>
        <dbReference type="SAM" id="Phobius"/>
    </source>
</evidence>
<dbReference type="PANTHER" id="PTHR34980:SF3">
    <property type="entry name" value="BLR8105 PROTEIN"/>
    <property type="match status" value="1"/>
</dbReference>
<evidence type="ECO:0000313" key="2">
    <source>
        <dbReference type="EMBL" id="PTM50444.1"/>
    </source>
</evidence>
<keyword evidence="1" id="KW-0812">Transmembrane</keyword>
<name>A0A2T4YX81_9HYPH</name>
<keyword evidence="3" id="KW-1185">Reference proteome</keyword>
<gene>
    <name evidence="2" type="ORF">C8P69_11431</name>
</gene>
<dbReference type="Proteomes" id="UP000241808">
    <property type="component" value="Unassembled WGS sequence"/>
</dbReference>
<dbReference type="Pfam" id="PF05656">
    <property type="entry name" value="DUF805"/>
    <property type="match status" value="1"/>
</dbReference>
<protein>
    <submittedName>
        <fullName evidence="2">Uncharacterized membrane protein YhaH (DUF805 family)</fullName>
    </submittedName>
</protein>
<reference evidence="2 3" key="1">
    <citation type="submission" date="2018-04" db="EMBL/GenBank/DDBJ databases">
        <title>Genomic Encyclopedia of Archaeal and Bacterial Type Strains, Phase II (KMG-II): from individual species to whole genera.</title>
        <authorList>
            <person name="Goeker M."/>
        </authorList>
    </citation>
    <scope>NUCLEOTIDE SEQUENCE [LARGE SCALE GENOMIC DNA]</scope>
    <source>
        <strain evidence="2 3">DSM 25521</strain>
    </source>
</reference>
<accession>A0A2T4YX81</accession>